<dbReference type="SUPFAM" id="SSF56112">
    <property type="entry name" value="Protein kinase-like (PK-like)"/>
    <property type="match status" value="1"/>
</dbReference>
<dbReference type="Gene3D" id="3.30.200.20">
    <property type="entry name" value="Phosphorylase Kinase, domain 1"/>
    <property type="match status" value="1"/>
</dbReference>
<evidence type="ECO:0000256" key="7">
    <source>
        <dbReference type="SAM" id="MobiDB-lite"/>
    </source>
</evidence>
<dbReference type="CDD" id="cd14014">
    <property type="entry name" value="STKc_PknB_like"/>
    <property type="match status" value="1"/>
</dbReference>
<evidence type="ECO:0000313" key="9">
    <source>
        <dbReference type="EMBL" id="TDR38224.1"/>
    </source>
</evidence>
<keyword evidence="6" id="KW-0175">Coiled coil</keyword>
<dbReference type="Gene3D" id="1.10.510.10">
    <property type="entry name" value="Transferase(Phosphotransferase) domain 1"/>
    <property type="match status" value="1"/>
</dbReference>
<dbReference type="InterPro" id="IPR011009">
    <property type="entry name" value="Kinase-like_dom_sf"/>
</dbReference>
<dbReference type="OrthoDB" id="9783151at2"/>
<dbReference type="InterPro" id="IPR011990">
    <property type="entry name" value="TPR-like_helical_dom_sf"/>
</dbReference>
<dbReference type="PANTHER" id="PTHR43289">
    <property type="entry name" value="MITOGEN-ACTIVATED PROTEIN KINASE KINASE KINASE 20-RELATED"/>
    <property type="match status" value="1"/>
</dbReference>
<dbReference type="PROSITE" id="PS50011">
    <property type="entry name" value="PROTEIN_KINASE_DOM"/>
    <property type="match status" value="1"/>
</dbReference>
<comment type="caution">
    <text evidence="9">The sequence shown here is derived from an EMBL/GenBank/DDBJ whole genome shotgun (WGS) entry which is preliminary data.</text>
</comment>
<keyword evidence="3 9" id="KW-0418">Kinase</keyword>
<feature type="domain" description="Protein kinase" evidence="8">
    <location>
        <begin position="81"/>
        <end position="350"/>
    </location>
</feature>
<dbReference type="RefSeq" id="WP_133821567.1">
    <property type="nucleotide sequence ID" value="NZ_SNZH01000022.1"/>
</dbReference>
<dbReference type="EMBL" id="SNZH01000022">
    <property type="protein sequence ID" value="TDR38224.1"/>
    <property type="molecule type" value="Genomic_DNA"/>
</dbReference>
<dbReference type="PROSITE" id="PS00108">
    <property type="entry name" value="PROTEIN_KINASE_ST"/>
    <property type="match status" value="1"/>
</dbReference>
<dbReference type="GO" id="GO:0004674">
    <property type="term" value="F:protein serine/threonine kinase activity"/>
    <property type="evidence" value="ECO:0007669"/>
    <property type="project" value="TreeGrafter"/>
</dbReference>
<dbReference type="InterPro" id="IPR008271">
    <property type="entry name" value="Ser/Thr_kinase_AS"/>
</dbReference>
<evidence type="ECO:0000259" key="8">
    <source>
        <dbReference type="PROSITE" id="PS50011"/>
    </source>
</evidence>
<dbReference type="PROSITE" id="PS00107">
    <property type="entry name" value="PROTEIN_KINASE_ATP"/>
    <property type="match status" value="1"/>
</dbReference>
<keyword evidence="4 5" id="KW-0067">ATP-binding</keyword>
<dbReference type="Pfam" id="PF00069">
    <property type="entry name" value="Pkinase"/>
    <property type="match status" value="1"/>
</dbReference>
<dbReference type="InterPro" id="IPR019734">
    <property type="entry name" value="TPR_rpt"/>
</dbReference>
<dbReference type="GO" id="GO:0005524">
    <property type="term" value="F:ATP binding"/>
    <property type="evidence" value="ECO:0007669"/>
    <property type="project" value="UniProtKB-UniRule"/>
</dbReference>
<dbReference type="InterPro" id="IPR017441">
    <property type="entry name" value="Protein_kinase_ATP_BS"/>
</dbReference>
<feature type="compositionally biased region" description="Basic and acidic residues" evidence="7">
    <location>
        <begin position="898"/>
        <end position="908"/>
    </location>
</feature>
<evidence type="ECO:0000256" key="1">
    <source>
        <dbReference type="ARBA" id="ARBA00022679"/>
    </source>
</evidence>
<keyword evidence="2 5" id="KW-0547">Nucleotide-binding</keyword>
<dbReference type="SMART" id="SM00028">
    <property type="entry name" value="TPR"/>
    <property type="match status" value="4"/>
</dbReference>
<feature type="binding site" evidence="5">
    <location>
        <position position="111"/>
    </location>
    <ligand>
        <name>ATP</name>
        <dbReference type="ChEBI" id="CHEBI:30616"/>
    </ligand>
</feature>
<gene>
    <name evidence="9" type="ORF">DFR29_12224</name>
</gene>
<protein>
    <submittedName>
        <fullName evidence="9">Serine/threonine-protein kinase</fullName>
    </submittedName>
</protein>
<evidence type="ECO:0000256" key="3">
    <source>
        <dbReference type="ARBA" id="ARBA00022777"/>
    </source>
</evidence>
<keyword evidence="10" id="KW-1185">Reference proteome</keyword>
<organism evidence="9 10">
    <name type="scientific">Tahibacter aquaticus</name>
    <dbReference type="NCBI Taxonomy" id="520092"/>
    <lineage>
        <taxon>Bacteria</taxon>
        <taxon>Pseudomonadati</taxon>
        <taxon>Pseudomonadota</taxon>
        <taxon>Gammaproteobacteria</taxon>
        <taxon>Lysobacterales</taxon>
        <taxon>Rhodanobacteraceae</taxon>
        <taxon>Tahibacter</taxon>
    </lineage>
</organism>
<dbReference type="Gene3D" id="1.25.40.10">
    <property type="entry name" value="Tetratricopeptide repeat domain"/>
    <property type="match status" value="1"/>
</dbReference>
<keyword evidence="1" id="KW-0808">Transferase</keyword>
<feature type="region of interest" description="Disordered" evidence="7">
    <location>
        <begin position="898"/>
        <end position="920"/>
    </location>
</feature>
<dbReference type="InterPro" id="IPR000719">
    <property type="entry name" value="Prot_kinase_dom"/>
</dbReference>
<dbReference type="PANTHER" id="PTHR43289:SF34">
    <property type="entry name" value="SERINE_THREONINE-PROTEIN KINASE YBDM-RELATED"/>
    <property type="match status" value="1"/>
</dbReference>
<reference evidence="9 10" key="1">
    <citation type="submission" date="2019-03" db="EMBL/GenBank/DDBJ databases">
        <title>Genomic Encyclopedia of Type Strains, Phase IV (KMG-IV): sequencing the most valuable type-strain genomes for metagenomic binning, comparative biology and taxonomic classification.</title>
        <authorList>
            <person name="Goeker M."/>
        </authorList>
    </citation>
    <scope>NUCLEOTIDE SEQUENCE [LARGE SCALE GENOMIC DNA]</scope>
    <source>
        <strain evidence="9 10">DSM 21667</strain>
    </source>
</reference>
<accession>A0A4R6YLS0</accession>
<feature type="coiled-coil region" evidence="6">
    <location>
        <begin position="820"/>
        <end position="847"/>
    </location>
</feature>
<evidence type="ECO:0000256" key="5">
    <source>
        <dbReference type="PROSITE-ProRule" id="PRU10141"/>
    </source>
</evidence>
<name>A0A4R6YLS0_9GAMM</name>
<evidence type="ECO:0000256" key="6">
    <source>
        <dbReference type="SAM" id="Coils"/>
    </source>
</evidence>
<proteinExistence type="predicted"/>
<evidence type="ECO:0000256" key="2">
    <source>
        <dbReference type="ARBA" id="ARBA00022741"/>
    </source>
</evidence>
<dbReference type="AlphaFoldDB" id="A0A4R6YLS0"/>
<dbReference type="SMART" id="SM00220">
    <property type="entry name" value="S_TKc"/>
    <property type="match status" value="1"/>
</dbReference>
<evidence type="ECO:0000256" key="4">
    <source>
        <dbReference type="ARBA" id="ARBA00022840"/>
    </source>
</evidence>
<sequence length="920" mass="100201">MNAARWRQLQVLLAPLLDLPAAQQDSALVQACAGDLALLAEARALLAHRDAVPEHLPAALLMQTIADGGGEAWIGRQVGAFVLEQRLGSGGSSTVYKARRINDFEQVVALKLLHARADASLVRRFERERGILAGLHHAHIAHLFDAGSCDDGTPYLVLEYIDGRTWDAWLAEEQPDLRRCVEQFLCIGDAVDYAHRHLLVHRDLKPANILVDRDGVPRLLDFGIATLLAGSDSTVTREGGRALTPAYAAPEQWRGEAVTTATDVYALGLVLYETLSGSHPFRQAGSAGRELLRGLDDSEAVRPSLRCSDRRRAAELKGDLDNIVLQAIEHEPARRYPSVRALADDLRAWLDGRPVAAQAHRWSYRAGKFIARHRAAAMAAGIALLALLLAGGVALRQTHLALEQGDRAQRRAAEVRRFATTVLFDYHEGIQKLAGSLPMQQRLVRDGLAYLQGLQADAGEDASLWRDIATGYIKVGDVQGNPYLANLGDFAGAARSYEAAAHSLARTTADPDITALHFEQARLLARQAHLAHQDTQLELARSRYAQAVALFQQLPGEFLARPDALVEYTDALDFYGDLLSREGQSSLLDAPGARRLHQLSAQLRTDALAREPDNPRLRYALYGSLLREGEYWAGQNDMARAEQGFVQALAAIEQLAAADRDDAFRQREVGVVLTRLVQVRDALGRLDESVDTALKALTLMEGMLARDPANDAIRQGVTSTTGWAARQLIKAGRHGEALPIIQRQIAVNEQRLRAAPDNPDIRFGLSLAYRRLGEQRHAAGDHAGALAAHRQALAIQQELAALAPEYALGANLSLLHIGRIELASGRVAAARENLAAAAQEFERLIALHADAVTYREELADAYAALGDAWRAAPTEHARSAAAYRAAVAIWDAFERDGSLSPRSAEKRAAAAARLPPPARQ</sequence>
<dbReference type="Proteomes" id="UP000295293">
    <property type="component" value="Unassembled WGS sequence"/>
</dbReference>
<evidence type="ECO:0000313" key="10">
    <source>
        <dbReference type="Proteomes" id="UP000295293"/>
    </source>
</evidence>
<dbReference type="SUPFAM" id="SSF48452">
    <property type="entry name" value="TPR-like"/>
    <property type="match status" value="1"/>
</dbReference>